<sequence length="107" mass="12209">MPGQGRVVERPLTPEERSAMSGHHGTIDLVGDTTLDVYLNDRAFWRNVPFPVWRYKLGGYQVLKKWLSYRERGVLGRALRPEECWHFAAVGRRIGGILTLQVGGMEE</sequence>
<feature type="domain" description="Type ISP restriction-modification enzyme LLaBIII C-terminal specificity" evidence="2">
    <location>
        <begin position="33"/>
        <end position="75"/>
    </location>
</feature>
<accession>A0A0G2J422</accession>
<feature type="compositionally biased region" description="Basic and acidic residues" evidence="1">
    <location>
        <begin position="7"/>
        <end position="18"/>
    </location>
</feature>
<dbReference type="EMBL" id="JXQG01000085">
    <property type="protein sequence ID" value="KKZ10559.1"/>
    <property type="molecule type" value="Genomic_DNA"/>
</dbReference>
<dbReference type="AlphaFoldDB" id="A0A0G2J422"/>
<name>A0A0G2J422_9SYNE</name>
<evidence type="ECO:0000256" key="1">
    <source>
        <dbReference type="SAM" id="MobiDB-lite"/>
    </source>
</evidence>
<evidence type="ECO:0000313" key="4">
    <source>
        <dbReference type="Proteomes" id="UP000035067"/>
    </source>
</evidence>
<dbReference type="Pfam" id="PF18135">
    <property type="entry name" value="Type_ISP_C"/>
    <property type="match status" value="1"/>
</dbReference>
<comment type="caution">
    <text evidence="3">The sequence shown here is derived from an EMBL/GenBank/DDBJ whole genome shotgun (WGS) entry which is preliminary data.</text>
</comment>
<organism evidence="3 4">
    <name type="scientific">Candidatus Synechococcus spongiarum SP3</name>
    <dbReference type="NCBI Taxonomy" id="1604020"/>
    <lineage>
        <taxon>Bacteria</taxon>
        <taxon>Bacillati</taxon>
        <taxon>Cyanobacteriota</taxon>
        <taxon>Cyanophyceae</taxon>
        <taxon>Synechococcales</taxon>
        <taxon>Synechococcaceae</taxon>
        <taxon>Synechococcus</taxon>
    </lineage>
</organism>
<proteinExistence type="predicted"/>
<gene>
    <name evidence="3" type="ORF">TE42_09885</name>
</gene>
<dbReference type="InterPro" id="IPR041635">
    <property type="entry name" value="Type_ISP_LLaBIII_C"/>
</dbReference>
<protein>
    <recommendedName>
        <fullName evidence="2">Type ISP restriction-modification enzyme LLaBIII C-terminal specificity domain-containing protein</fullName>
    </recommendedName>
</protein>
<dbReference type="PATRIC" id="fig|1604020.3.peg.2344"/>
<evidence type="ECO:0000259" key="2">
    <source>
        <dbReference type="Pfam" id="PF18135"/>
    </source>
</evidence>
<feature type="region of interest" description="Disordered" evidence="1">
    <location>
        <begin position="1"/>
        <end position="23"/>
    </location>
</feature>
<dbReference type="Proteomes" id="UP000035067">
    <property type="component" value="Unassembled WGS sequence"/>
</dbReference>
<reference evidence="3 4" key="1">
    <citation type="submission" date="2015-01" db="EMBL/GenBank/DDBJ databases">
        <title>Lifestyle Evolution in Cyanobacterial Symbionts of Sponges.</title>
        <authorList>
            <person name="Burgsdorf I."/>
            <person name="Slaby B.M."/>
            <person name="Handley K.M."/>
            <person name="Haber M."/>
            <person name="Blom J."/>
            <person name="Marshall C.W."/>
            <person name="Gilbert J.A."/>
            <person name="Hentschel U."/>
            <person name="Steindler L."/>
        </authorList>
    </citation>
    <scope>NUCLEOTIDE SEQUENCE [LARGE SCALE GENOMIC DNA]</scope>
    <source>
        <strain evidence="3">SP3</strain>
    </source>
</reference>
<evidence type="ECO:0000313" key="3">
    <source>
        <dbReference type="EMBL" id="KKZ10559.1"/>
    </source>
</evidence>